<dbReference type="InterPro" id="IPR039426">
    <property type="entry name" value="TonB-dep_rcpt-like"/>
</dbReference>
<evidence type="ECO:0000313" key="3">
    <source>
        <dbReference type="EMBL" id="MDT0678334.1"/>
    </source>
</evidence>
<keyword evidence="1" id="KW-0998">Cell outer membrane</keyword>
<dbReference type="RefSeq" id="WP_311504669.1">
    <property type="nucleotide sequence ID" value="NZ_JAVRHK010000019.1"/>
</dbReference>
<gene>
    <name evidence="3" type="ORF">RM539_17260</name>
</gene>
<comment type="subcellular location">
    <subcellularLocation>
        <location evidence="1">Cell outer membrane</location>
        <topology evidence="1">Multi-pass membrane protein</topology>
    </subcellularLocation>
</comment>
<reference evidence="3 4" key="1">
    <citation type="submission" date="2023-09" db="EMBL/GenBank/DDBJ databases">
        <authorList>
            <person name="Rey-Velasco X."/>
        </authorList>
    </citation>
    <scope>NUCLEOTIDE SEQUENCE [LARGE SCALE GENOMIC DNA]</scope>
    <source>
        <strain evidence="3 4">F117</strain>
    </source>
</reference>
<dbReference type="Gene3D" id="2.170.130.10">
    <property type="entry name" value="TonB-dependent receptor, plug domain"/>
    <property type="match status" value="1"/>
</dbReference>
<evidence type="ECO:0000259" key="2">
    <source>
        <dbReference type="Pfam" id="PF07715"/>
    </source>
</evidence>
<evidence type="ECO:0000313" key="4">
    <source>
        <dbReference type="Proteomes" id="UP001262582"/>
    </source>
</evidence>
<comment type="caution">
    <text evidence="3">The sequence shown here is derived from an EMBL/GenBank/DDBJ whole genome shotgun (WGS) entry which is preliminary data.</text>
</comment>
<dbReference type="NCBIfam" id="TIGR04057">
    <property type="entry name" value="SusC_RagA_signa"/>
    <property type="match status" value="1"/>
</dbReference>
<feature type="domain" description="TonB-dependent receptor plug" evidence="2">
    <location>
        <begin position="55"/>
        <end position="160"/>
    </location>
</feature>
<dbReference type="Proteomes" id="UP001262582">
    <property type="component" value="Unassembled WGS sequence"/>
</dbReference>
<dbReference type="NCBIfam" id="TIGR04056">
    <property type="entry name" value="OMP_RagA_SusC"/>
    <property type="match status" value="1"/>
</dbReference>
<dbReference type="InterPro" id="IPR023997">
    <property type="entry name" value="TonB-dep_OMP_SusC/RagA_CS"/>
</dbReference>
<comment type="similarity">
    <text evidence="1">Belongs to the TonB-dependent receptor family.</text>
</comment>
<dbReference type="SUPFAM" id="SSF56935">
    <property type="entry name" value="Porins"/>
    <property type="match status" value="1"/>
</dbReference>
<evidence type="ECO:0000256" key="1">
    <source>
        <dbReference type="PROSITE-ProRule" id="PRU01360"/>
    </source>
</evidence>
<dbReference type="PROSITE" id="PS52016">
    <property type="entry name" value="TONB_DEPENDENT_REC_3"/>
    <property type="match status" value="1"/>
</dbReference>
<dbReference type="InterPro" id="IPR037066">
    <property type="entry name" value="Plug_dom_sf"/>
</dbReference>
<protein>
    <submittedName>
        <fullName evidence="3">SusC/RagA family TonB-linked outer membrane protein</fullName>
    </submittedName>
</protein>
<dbReference type="EMBL" id="JAVRHK010000019">
    <property type="protein sequence ID" value="MDT0678334.1"/>
    <property type="molecule type" value="Genomic_DNA"/>
</dbReference>
<organism evidence="3 4">
    <name type="scientific">Autumnicola musiva</name>
    <dbReference type="NCBI Taxonomy" id="3075589"/>
    <lineage>
        <taxon>Bacteria</taxon>
        <taxon>Pseudomonadati</taxon>
        <taxon>Bacteroidota</taxon>
        <taxon>Flavobacteriia</taxon>
        <taxon>Flavobacteriales</taxon>
        <taxon>Flavobacteriaceae</taxon>
        <taxon>Autumnicola</taxon>
    </lineage>
</organism>
<keyword evidence="1" id="KW-1134">Transmembrane beta strand</keyword>
<name>A0ABU3DAF8_9FLAO</name>
<dbReference type="InterPro" id="IPR023996">
    <property type="entry name" value="TonB-dep_OMP_SusC/RagA"/>
</dbReference>
<sequence length="943" mass="105726">MIRIILKKCLSLGLLLIWLFTSYNTIAQQHDGREEYILYADTSDIHIGYELKRSLKELTGAVDVIEGSNLPKSRTIINPANSLYGQSAGLQVLQNAGEPPVSPTIFIRGQGTFGNNSPLVLVDGFEQPFDALSIEEIENISVLKDAPTLAMYGQRGANGVVLVTTKRGKKQALEVEVSFEQSFTQPIVTPNFLQASTYAQAVNEALQNDGLSSRYTTGDIEAYESGSSPYLYPNVDWADETLRDLATRSNLNFSFKGGGEIARYFAMVNYVRDVGIYREISAAEDYDTQLKYGKFNFRSNLDIDITSDLLLKINVGGNLMEKNAPDRGISSNNIFGAIYSIPSAAFPVRTPDGNLGGTPIYGNNPVATLTSTGYSRPNEREVSFGGTLRQSLDKLIEGLNVEASIRYNNNSRFDEGQSRNYTYQSLFPVRNNNGDVVDYTTTEYGQDTDLNFFGGLDSQRTYFDIVGKMNYERNFGNNELKGTVLFHQNSRSLRGQNNTYHGQNVMTNLHYGISEKYFINLTASYNGYNVLPAGERFGFFPAVSVAWMLSDEDFLRNSEFLDWLKIRASWGMSGNGADRLPNNNYYESTYGGGSGYWFRNGNNFRSGNEEDRLGSPNFTYATSQTTNIGVDVALFNKLNFSSDLFYSRRDNILSGTGGGYSQVLGINPPMTSSGIVNNKGIETSLHWRDAIGNVNYNIGGNFSFTRNKIEEINEQYRPYDYLQRTGKRVGQFFGLEAIGFFEDQNEIDNSPSQSFGEVKPGDIRYRDQNGDNVINEFDEVSLGYAGGYPEIYFSFSFGAEYKGFGISALLQGTGNQTAFLNTSSVFWPLTNNNNISEYYYDRRWTNETMENATLPRLTTEDNANNFQSNSIWLRSKSYAKLRNLEISYTLPNSLDSWNMKSLQIYLSGRNLFSIDNIPIMDPEQLSASYPLLRSYQLGLEMKF</sequence>
<dbReference type="Pfam" id="PF07715">
    <property type="entry name" value="Plug"/>
    <property type="match status" value="1"/>
</dbReference>
<keyword evidence="1" id="KW-0812">Transmembrane</keyword>
<keyword evidence="4" id="KW-1185">Reference proteome</keyword>
<dbReference type="InterPro" id="IPR012910">
    <property type="entry name" value="Plug_dom"/>
</dbReference>
<keyword evidence="1" id="KW-0813">Transport</keyword>
<proteinExistence type="inferred from homology"/>
<accession>A0ABU3DAF8</accession>
<keyword evidence="1" id="KW-0472">Membrane</keyword>